<dbReference type="Proteomes" id="UP000016843">
    <property type="component" value="Unassembled WGS sequence"/>
</dbReference>
<protein>
    <submittedName>
        <fullName evidence="1">Uncharacterized protein</fullName>
    </submittedName>
</protein>
<name>U5BYU8_9BACT</name>
<evidence type="ECO:0000313" key="2">
    <source>
        <dbReference type="Proteomes" id="UP000016843"/>
    </source>
</evidence>
<gene>
    <name evidence="1" type="ORF">P872_20940</name>
</gene>
<keyword evidence="2" id="KW-1185">Reference proteome</keyword>
<comment type="caution">
    <text evidence="1">The sequence shown here is derived from an EMBL/GenBank/DDBJ whole genome shotgun (WGS) entry which is preliminary data.</text>
</comment>
<proteinExistence type="predicted"/>
<dbReference type="AlphaFoldDB" id="U5BYU8"/>
<accession>U5BYU8</accession>
<organism evidence="1 2">
    <name type="scientific">Rhodonellum psychrophilum GCM71 = DSM 17998</name>
    <dbReference type="NCBI Taxonomy" id="1123057"/>
    <lineage>
        <taxon>Bacteria</taxon>
        <taxon>Pseudomonadati</taxon>
        <taxon>Bacteroidota</taxon>
        <taxon>Cytophagia</taxon>
        <taxon>Cytophagales</taxon>
        <taxon>Cytophagaceae</taxon>
        <taxon>Rhodonellum</taxon>
    </lineage>
</organism>
<sequence>MHPVFHLDLALQENWTIAGTSRIADLVKSKKVFN</sequence>
<evidence type="ECO:0000313" key="1">
    <source>
        <dbReference type="EMBL" id="ERM81082.1"/>
    </source>
</evidence>
<reference evidence="1 2" key="1">
    <citation type="journal article" date="2013" name="Genome Announc.">
        <title>Draft Genome Sequence of the Psychrophilic and Alkaliphilic Rhodonellum psychrophilum Strain GCM71T.</title>
        <authorList>
            <person name="Hauptmann A.L."/>
            <person name="Glaring M.A."/>
            <person name="Hallin P.F."/>
            <person name="Prieme A."/>
            <person name="Stougaard P."/>
        </authorList>
    </citation>
    <scope>NUCLEOTIDE SEQUENCE [LARGE SCALE GENOMIC DNA]</scope>
    <source>
        <strain evidence="1 2">GCM71</strain>
    </source>
</reference>
<dbReference type="EMBL" id="AWXR01000063">
    <property type="protein sequence ID" value="ERM81082.1"/>
    <property type="molecule type" value="Genomic_DNA"/>
</dbReference>